<dbReference type="RefSeq" id="WP_146303601.1">
    <property type="nucleotide sequence ID" value="NZ_VOHS01000002.1"/>
</dbReference>
<dbReference type="AlphaFoldDB" id="A0A5C6LXF6"/>
<feature type="signal peptide" evidence="1">
    <location>
        <begin position="1"/>
        <end position="24"/>
    </location>
</feature>
<protein>
    <recommendedName>
        <fullName evidence="4">DUF3347 domain-containing protein</fullName>
    </recommendedName>
</protein>
<name>A0A5C6LXF6_9BACT</name>
<proteinExistence type="predicted"/>
<evidence type="ECO:0000256" key="1">
    <source>
        <dbReference type="SAM" id="SignalP"/>
    </source>
</evidence>
<keyword evidence="1" id="KW-0732">Signal</keyword>
<organism evidence="2 3">
    <name type="scientific">Chitinophaga pinensis</name>
    <dbReference type="NCBI Taxonomy" id="79329"/>
    <lineage>
        <taxon>Bacteria</taxon>
        <taxon>Pseudomonadati</taxon>
        <taxon>Bacteroidota</taxon>
        <taxon>Chitinophagia</taxon>
        <taxon>Chitinophagales</taxon>
        <taxon>Chitinophagaceae</taxon>
        <taxon>Chitinophaga</taxon>
    </lineage>
</organism>
<accession>A0A5C6LXF6</accession>
<evidence type="ECO:0000313" key="3">
    <source>
        <dbReference type="Proteomes" id="UP000318815"/>
    </source>
</evidence>
<keyword evidence="3" id="KW-1185">Reference proteome</keyword>
<reference evidence="2 3" key="1">
    <citation type="submission" date="2019-08" db="EMBL/GenBank/DDBJ databases">
        <title>Whole genome sequencing of chitin degrading bacteria Chitinophaga pinensis YS16.</title>
        <authorList>
            <person name="Singh R.P."/>
            <person name="Manchanda G."/>
            <person name="Maurya I.K."/>
            <person name="Joshi N.K."/>
            <person name="Srivastava A.K."/>
        </authorList>
    </citation>
    <scope>NUCLEOTIDE SEQUENCE [LARGE SCALE GENOMIC DNA]</scope>
    <source>
        <strain evidence="2 3">YS-16</strain>
    </source>
</reference>
<feature type="chain" id="PRO_5022945185" description="DUF3347 domain-containing protein" evidence="1">
    <location>
        <begin position="25"/>
        <end position="130"/>
    </location>
</feature>
<dbReference type="OrthoDB" id="673101at2"/>
<comment type="caution">
    <text evidence="2">The sequence shown here is derived from an EMBL/GenBank/DDBJ whole genome shotgun (WGS) entry which is preliminary data.</text>
</comment>
<evidence type="ECO:0008006" key="4">
    <source>
        <dbReference type="Google" id="ProtNLM"/>
    </source>
</evidence>
<sequence length="130" mass="14500">MKNVLLFSLLLVSGLSFMPAATQAQMQQGPLSNIEGNAKSITSKLKSALSLTDVQQPKIQDAVMNFLEQRATILSLNNSNPKAYSTKLKGYQTSFQRKLKHTLTPEQFTGFLELKPVNNDMTNVLSQLYY</sequence>
<dbReference type="EMBL" id="VOHS01000002">
    <property type="protein sequence ID" value="TWW02115.1"/>
    <property type="molecule type" value="Genomic_DNA"/>
</dbReference>
<dbReference type="Proteomes" id="UP000318815">
    <property type="component" value="Unassembled WGS sequence"/>
</dbReference>
<gene>
    <name evidence="2" type="ORF">FEF09_02940</name>
</gene>
<evidence type="ECO:0000313" key="2">
    <source>
        <dbReference type="EMBL" id="TWW02115.1"/>
    </source>
</evidence>